<dbReference type="SMART" id="SM00192">
    <property type="entry name" value="LDLa"/>
    <property type="match status" value="2"/>
</dbReference>
<name>A2DDG8_TRIV3</name>
<evidence type="ECO:0000256" key="6">
    <source>
        <dbReference type="SAM" id="MobiDB-lite"/>
    </source>
</evidence>
<dbReference type="CDD" id="cd00112">
    <property type="entry name" value="LDLa"/>
    <property type="match status" value="1"/>
</dbReference>
<feature type="compositionally biased region" description="Pro residues" evidence="6">
    <location>
        <begin position="156"/>
        <end position="172"/>
    </location>
</feature>
<dbReference type="InterPro" id="IPR028146">
    <property type="entry name" value="PRKCSH_N"/>
</dbReference>
<keyword evidence="2" id="KW-0732">Signal</keyword>
<keyword evidence="3" id="KW-0256">Endoplasmic reticulum</keyword>
<dbReference type="Pfam" id="PF13015">
    <property type="entry name" value="PRKCSH_1"/>
    <property type="match status" value="1"/>
</dbReference>
<dbReference type="InterPro" id="IPR044865">
    <property type="entry name" value="MRH_dom"/>
</dbReference>
<dbReference type="Gene3D" id="2.70.130.10">
    <property type="entry name" value="Mannose-6-phosphate receptor binding domain"/>
    <property type="match status" value="1"/>
</dbReference>
<dbReference type="GO" id="GO:0017177">
    <property type="term" value="C:glucosidase II complex"/>
    <property type="evidence" value="ECO:0000318"/>
    <property type="project" value="GO_Central"/>
</dbReference>
<dbReference type="InterPro" id="IPR009011">
    <property type="entry name" value="Man6P_isomerase_rcpt-bd_dom_sf"/>
</dbReference>
<dbReference type="Proteomes" id="UP000001542">
    <property type="component" value="Unassembled WGS sequence"/>
</dbReference>
<dbReference type="InterPro" id="IPR036607">
    <property type="entry name" value="PRKCSH"/>
</dbReference>
<dbReference type="FunCoup" id="A2DDG8">
    <property type="interactions" value="826"/>
</dbReference>
<gene>
    <name evidence="8" type="ORF">TVAG_014140</name>
</gene>
<feature type="region of interest" description="Disordered" evidence="6">
    <location>
        <begin position="228"/>
        <end position="269"/>
    </location>
</feature>
<evidence type="ECO:0000259" key="7">
    <source>
        <dbReference type="PROSITE" id="PS51914"/>
    </source>
</evidence>
<feature type="coiled-coil region" evidence="5">
    <location>
        <begin position="124"/>
        <end position="154"/>
    </location>
</feature>
<dbReference type="InterPro" id="IPR036055">
    <property type="entry name" value="LDL_receptor-like_sf"/>
</dbReference>
<feature type="compositionally biased region" description="Acidic residues" evidence="6">
    <location>
        <begin position="252"/>
        <end position="266"/>
    </location>
</feature>
<organism evidence="8 9">
    <name type="scientific">Trichomonas vaginalis (strain ATCC PRA-98 / G3)</name>
    <dbReference type="NCBI Taxonomy" id="412133"/>
    <lineage>
        <taxon>Eukaryota</taxon>
        <taxon>Metamonada</taxon>
        <taxon>Parabasalia</taxon>
        <taxon>Trichomonadida</taxon>
        <taxon>Trichomonadidae</taxon>
        <taxon>Trichomonas</taxon>
    </lineage>
</organism>
<reference evidence="8" key="2">
    <citation type="journal article" date="2007" name="Science">
        <title>Draft genome sequence of the sexually transmitted pathogen Trichomonas vaginalis.</title>
        <authorList>
            <person name="Carlton J.M."/>
            <person name="Hirt R.P."/>
            <person name="Silva J.C."/>
            <person name="Delcher A.L."/>
            <person name="Schatz M."/>
            <person name="Zhao Q."/>
            <person name="Wortman J.R."/>
            <person name="Bidwell S.L."/>
            <person name="Alsmark U.C.M."/>
            <person name="Besteiro S."/>
            <person name="Sicheritz-Ponten T."/>
            <person name="Noel C.J."/>
            <person name="Dacks J.B."/>
            <person name="Foster P.G."/>
            <person name="Simillion C."/>
            <person name="Van de Peer Y."/>
            <person name="Miranda-Saavedra D."/>
            <person name="Barton G.J."/>
            <person name="Westrop G.D."/>
            <person name="Mueller S."/>
            <person name="Dessi D."/>
            <person name="Fiori P.L."/>
            <person name="Ren Q."/>
            <person name="Paulsen I."/>
            <person name="Zhang H."/>
            <person name="Bastida-Corcuera F.D."/>
            <person name="Simoes-Barbosa A."/>
            <person name="Brown M.T."/>
            <person name="Hayes R.D."/>
            <person name="Mukherjee M."/>
            <person name="Okumura C.Y."/>
            <person name="Schneider R."/>
            <person name="Smith A.J."/>
            <person name="Vanacova S."/>
            <person name="Villalvazo M."/>
            <person name="Haas B.J."/>
            <person name="Pertea M."/>
            <person name="Feldblyum T.V."/>
            <person name="Utterback T.R."/>
            <person name="Shu C.L."/>
            <person name="Osoegawa K."/>
            <person name="de Jong P.J."/>
            <person name="Hrdy I."/>
            <person name="Horvathova L."/>
            <person name="Zubacova Z."/>
            <person name="Dolezal P."/>
            <person name="Malik S.B."/>
            <person name="Logsdon J.M. Jr."/>
            <person name="Henze K."/>
            <person name="Gupta A."/>
            <person name="Wang C.C."/>
            <person name="Dunne R.L."/>
            <person name="Upcroft J.A."/>
            <person name="Upcroft P."/>
            <person name="White O."/>
            <person name="Salzberg S.L."/>
            <person name="Tang P."/>
            <person name="Chiu C.-H."/>
            <person name="Lee Y.-S."/>
            <person name="Embley T.M."/>
            <person name="Coombs G.H."/>
            <person name="Mottram J.C."/>
            <person name="Tachezy J."/>
            <person name="Fraser-Liggett C.M."/>
            <person name="Johnson P.J."/>
        </authorList>
    </citation>
    <scope>NUCLEOTIDE SEQUENCE [LARGE SCALE GENOMIC DNA]</scope>
    <source>
        <strain evidence="8">G3</strain>
    </source>
</reference>
<dbReference type="OrthoDB" id="28322at2759"/>
<keyword evidence="5" id="KW-0175">Coiled coil</keyword>
<dbReference type="EMBL" id="DS113189">
    <property type="protein sequence ID" value="EAY21647.1"/>
    <property type="molecule type" value="Genomic_DNA"/>
</dbReference>
<protein>
    <recommendedName>
        <fullName evidence="1">Glucosidase 2 subunit beta</fullName>
    </recommendedName>
</protein>
<dbReference type="eggNOG" id="KOG2397">
    <property type="taxonomic scope" value="Eukaryota"/>
</dbReference>
<dbReference type="SUPFAM" id="SSF57424">
    <property type="entry name" value="LDL receptor-like module"/>
    <property type="match status" value="1"/>
</dbReference>
<dbReference type="OMA" id="FNSHANC"/>
<dbReference type="Gene3D" id="4.10.400.10">
    <property type="entry name" value="Low-density Lipoprotein Receptor"/>
    <property type="match status" value="1"/>
</dbReference>
<dbReference type="InterPro" id="IPR039794">
    <property type="entry name" value="Gtb1-like"/>
</dbReference>
<dbReference type="AlphaFoldDB" id="A2DDG8"/>
<feature type="domain" description="MRH" evidence="7">
    <location>
        <begin position="355"/>
        <end position="452"/>
    </location>
</feature>
<dbReference type="PANTHER" id="PTHR12630:SF1">
    <property type="entry name" value="GLUCOSIDASE 2 SUBUNIT BETA"/>
    <property type="match status" value="1"/>
</dbReference>
<proteinExistence type="predicted"/>
<keyword evidence="4" id="KW-1015">Disulfide bond</keyword>
<reference evidence="8" key="1">
    <citation type="submission" date="2006-10" db="EMBL/GenBank/DDBJ databases">
        <authorList>
            <person name="Amadeo P."/>
            <person name="Zhao Q."/>
            <person name="Wortman J."/>
            <person name="Fraser-Liggett C."/>
            <person name="Carlton J."/>
        </authorList>
    </citation>
    <scope>NUCLEOTIDE SEQUENCE</scope>
    <source>
        <strain evidence="8">G3</strain>
    </source>
</reference>
<dbReference type="RefSeq" id="XP_001582633.1">
    <property type="nucleotide sequence ID" value="XM_001582583.1"/>
</dbReference>
<dbReference type="InterPro" id="IPR002172">
    <property type="entry name" value="LDrepeatLR_classA_rpt"/>
</dbReference>
<dbReference type="VEuPathDB" id="TrichDB:TVAG_014140"/>
<evidence type="ECO:0000256" key="3">
    <source>
        <dbReference type="ARBA" id="ARBA00022824"/>
    </source>
</evidence>
<evidence type="ECO:0000256" key="1">
    <source>
        <dbReference type="ARBA" id="ARBA00022387"/>
    </source>
</evidence>
<feature type="region of interest" description="Disordered" evidence="6">
    <location>
        <begin position="154"/>
        <end position="179"/>
    </location>
</feature>
<evidence type="ECO:0000256" key="5">
    <source>
        <dbReference type="SAM" id="Coils"/>
    </source>
</evidence>
<dbReference type="VEuPathDB" id="TrichDB:TVAGG3_0986130"/>
<keyword evidence="9" id="KW-1185">Reference proteome</keyword>
<dbReference type="STRING" id="5722.A2DDG8"/>
<dbReference type="PANTHER" id="PTHR12630">
    <property type="entry name" value="N-LINKED OLIGOSACCHARIDE PROCESSING"/>
    <property type="match status" value="1"/>
</dbReference>
<evidence type="ECO:0000313" key="8">
    <source>
        <dbReference type="EMBL" id="EAY21647.1"/>
    </source>
</evidence>
<evidence type="ECO:0000256" key="2">
    <source>
        <dbReference type="ARBA" id="ARBA00022729"/>
    </source>
</evidence>
<dbReference type="GO" id="GO:0006491">
    <property type="term" value="P:N-glycan processing"/>
    <property type="evidence" value="ECO:0000318"/>
    <property type="project" value="GO_Central"/>
</dbReference>
<feature type="compositionally biased region" description="Polar residues" evidence="6">
    <location>
        <begin position="236"/>
        <end position="249"/>
    </location>
</feature>
<dbReference type="KEGG" id="tva:5467198"/>
<dbReference type="InParanoid" id="A2DDG8"/>
<dbReference type="SMR" id="A2DDG8"/>
<sequence length="475" mass="53747">MDTEKSTFKCFSGEKTIKLSQINDGYPDCKDGSDEPGTSTFINGSFYCQNKGYIATTIQKWSVGDGVCDCCDGSDEAFNSHANCPNTCAELEAQRIQLYNKLNSIYSEGFATYLKRIETGKEKLSSARKKKFELQSLIKKLEDDKKRVEAAKALPDPTPIPISTPEPIPTPEITPETIKDDTEEKIQALNKRIDELRVLEGEGYPGATEELKQAKDELDLLLEKQSEAEAKKEASNTQSDDVPTKSSNNFEKDDEESEIYAENEEEPGAKLLGEAIKAENPEEVKEEPKEKADEEPLWKTIIRAIWQYTFYVPDVRSSLEEGIRQKTLDDLDEKLRKARDSLREQEKLSDLDDKTDPAFVPIIGSKFKTDDGDFEYEVMKELKQSYNSYGRYKETEGKIQKFKDGQHCWITQAGRKTDMELVCWNKDMLVSVIESDQCYHKAVFATPSACGDKEDLSKLDVGQLKRIADKVNAKL</sequence>
<evidence type="ECO:0000313" key="9">
    <source>
        <dbReference type="Proteomes" id="UP000001542"/>
    </source>
</evidence>
<accession>A2DDG8</accession>
<dbReference type="PROSITE" id="PS51914">
    <property type="entry name" value="MRH"/>
    <property type="match status" value="1"/>
</dbReference>
<dbReference type="Pfam" id="PF12999">
    <property type="entry name" value="PRKCSH-like"/>
    <property type="match status" value="1"/>
</dbReference>
<evidence type="ECO:0000256" key="4">
    <source>
        <dbReference type="ARBA" id="ARBA00023157"/>
    </source>
</evidence>